<dbReference type="EMBL" id="UGOB01000001">
    <property type="protein sequence ID" value="STX45808.1"/>
    <property type="molecule type" value="Genomic_DNA"/>
</dbReference>
<evidence type="ECO:0000313" key="2">
    <source>
        <dbReference type="EMBL" id="KTD08979.1"/>
    </source>
</evidence>
<reference evidence="3 5" key="2">
    <citation type="submission" date="2018-06" db="EMBL/GenBank/DDBJ databases">
        <authorList>
            <consortium name="Pathogen Informatics"/>
            <person name="Doyle S."/>
        </authorList>
    </citation>
    <scope>NUCLEOTIDE SEQUENCE [LARGE SCALE GENOMIC DNA]</scope>
    <source>
        <strain evidence="3 5">NCTC12388</strain>
    </source>
</reference>
<name>A0A378JFP5_9GAMM</name>
<evidence type="ECO:0008006" key="6">
    <source>
        <dbReference type="Google" id="ProtNLM"/>
    </source>
</evidence>
<sequence length="68" mass="7353">MAEKTIENNLLDLIAYGKTRGFSFAGLVATILLVGGVLAAIPTAGFSLFFTVAGWEIYKILLTLRFTI</sequence>
<protein>
    <recommendedName>
        <fullName evidence="6">Transmembrane protein</fullName>
    </recommendedName>
</protein>
<dbReference type="AlphaFoldDB" id="A0A378JFP5"/>
<keyword evidence="4" id="KW-1185">Reference proteome</keyword>
<dbReference type="EMBL" id="LNYE01000023">
    <property type="protein sequence ID" value="KTD08979.1"/>
    <property type="molecule type" value="Genomic_DNA"/>
</dbReference>
<proteinExistence type="predicted"/>
<dbReference type="Proteomes" id="UP000054691">
    <property type="component" value="Unassembled WGS sequence"/>
</dbReference>
<gene>
    <name evidence="2" type="ORF">Lgra_2214</name>
    <name evidence="3" type="ORF">NCTC12388_02552</name>
</gene>
<reference evidence="2 4" key="1">
    <citation type="submission" date="2015-11" db="EMBL/GenBank/DDBJ databases">
        <title>Genomic analysis of 38 Legionella species identifies large and diverse effector repertoires.</title>
        <authorList>
            <person name="Burstein D."/>
            <person name="Amaro F."/>
            <person name="Zusman T."/>
            <person name="Lifshitz Z."/>
            <person name="Cohen O."/>
            <person name="Gilbert J.A."/>
            <person name="Pupko T."/>
            <person name="Shuman H.A."/>
            <person name="Segal G."/>
        </authorList>
    </citation>
    <scope>NUCLEOTIDE SEQUENCE [LARGE SCALE GENOMIC DNA]</scope>
    <source>
        <strain evidence="2 4">Lyon 8420412</strain>
    </source>
</reference>
<evidence type="ECO:0000313" key="4">
    <source>
        <dbReference type="Proteomes" id="UP000054691"/>
    </source>
</evidence>
<evidence type="ECO:0000256" key="1">
    <source>
        <dbReference type="SAM" id="Phobius"/>
    </source>
</evidence>
<accession>A0A378JFP5</accession>
<keyword evidence="1" id="KW-1133">Transmembrane helix</keyword>
<evidence type="ECO:0000313" key="3">
    <source>
        <dbReference type="EMBL" id="STX45808.1"/>
    </source>
</evidence>
<feature type="transmembrane region" description="Helical" evidence="1">
    <location>
        <begin position="21"/>
        <end position="41"/>
    </location>
</feature>
<keyword evidence="1" id="KW-0472">Membrane</keyword>
<dbReference type="RefSeq" id="WP_058499346.1">
    <property type="nucleotide sequence ID" value="NZ_CAAAHW010000004.1"/>
</dbReference>
<organism evidence="3 5">
    <name type="scientific">Legionella gratiana</name>
    <dbReference type="NCBI Taxonomy" id="45066"/>
    <lineage>
        <taxon>Bacteria</taxon>
        <taxon>Pseudomonadati</taxon>
        <taxon>Pseudomonadota</taxon>
        <taxon>Gammaproteobacteria</taxon>
        <taxon>Legionellales</taxon>
        <taxon>Legionellaceae</taxon>
        <taxon>Legionella</taxon>
    </lineage>
</organism>
<keyword evidence="1" id="KW-0812">Transmembrane</keyword>
<dbReference type="Proteomes" id="UP000254476">
    <property type="component" value="Unassembled WGS sequence"/>
</dbReference>
<evidence type="ECO:0000313" key="5">
    <source>
        <dbReference type="Proteomes" id="UP000254476"/>
    </source>
</evidence>